<reference evidence="1 2" key="1">
    <citation type="journal article" date="2019" name="Emerg. Microbes Infect.">
        <title>Comprehensive subspecies identification of 175 nontuberculous mycobacteria species based on 7547 genomic profiles.</title>
        <authorList>
            <person name="Matsumoto Y."/>
            <person name="Kinjo T."/>
            <person name="Motooka D."/>
            <person name="Nabeya D."/>
            <person name="Jung N."/>
            <person name="Uechi K."/>
            <person name="Horii T."/>
            <person name="Iida T."/>
            <person name="Fujita J."/>
            <person name="Nakamura S."/>
        </authorList>
    </citation>
    <scope>NUCLEOTIDE SEQUENCE [LARGE SCALE GENOMIC DNA]</scope>
    <source>
        <strain evidence="1 2">JCM 13323</strain>
    </source>
</reference>
<keyword evidence="2" id="KW-1185">Reference proteome</keyword>
<proteinExistence type="predicted"/>
<dbReference type="Proteomes" id="UP000466514">
    <property type="component" value="Chromosome"/>
</dbReference>
<dbReference type="KEGG" id="mpsc:MPSYJ_42260"/>
<evidence type="ECO:0000313" key="1">
    <source>
        <dbReference type="EMBL" id="BBX70765.1"/>
    </source>
</evidence>
<evidence type="ECO:0008006" key="3">
    <source>
        <dbReference type="Google" id="ProtNLM"/>
    </source>
</evidence>
<dbReference type="AlphaFoldDB" id="A0A7I7MF09"/>
<gene>
    <name evidence="1" type="ORF">MPSYJ_42260</name>
</gene>
<organism evidence="1 2">
    <name type="scientific">Mycolicibacterium psychrotolerans</name>
    <dbReference type="NCBI Taxonomy" id="216929"/>
    <lineage>
        <taxon>Bacteria</taxon>
        <taxon>Bacillati</taxon>
        <taxon>Actinomycetota</taxon>
        <taxon>Actinomycetes</taxon>
        <taxon>Mycobacteriales</taxon>
        <taxon>Mycobacteriaceae</taxon>
        <taxon>Mycolicibacterium</taxon>
    </lineage>
</organism>
<name>A0A7I7MF09_9MYCO</name>
<protein>
    <recommendedName>
        <fullName evidence="3">Enamine deaminase RidA</fullName>
    </recommendedName>
</protein>
<dbReference type="SUPFAM" id="SSF55298">
    <property type="entry name" value="YjgF-like"/>
    <property type="match status" value="1"/>
</dbReference>
<dbReference type="Pfam" id="PF01042">
    <property type="entry name" value="Ribonuc_L-PSP"/>
    <property type="match status" value="1"/>
</dbReference>
<dbReference type="EMBL" id="AP022574">
    <property type="protein sequence ID" value="BBX70765.1"/>
    <property type="molecule type" value="Genomic_DNA"/>
</dbReference>
<dbReference type="PANTHER" id="PTHR43857">
    <property type="entry name" value="BLR7761 PROTEIN"/>
    <property type="match status" value="1"/>
</dbReference>
<dbReference type="InterPro" id="IPR006175">
    <property type="entry name" value="YjgF/YER057c/UK114"/>
</dbReference>
<dbReference type="CDD" id="cd06154">
    <property type="entry name" value="YjgF_YER057c_UK114_like_6"/>
    <property type="match status" value="1"/>
</dbReference>
<sequence>MQRRVNVSSGSAFESEVGYSRAVRTGRHIAVAGTTAPGDGAAAQTRAALHRIEAALGEVGASLSDVVRTRIFVTDISCWREIGAVHAEVFSDIRPAATMVEVSALIAPDLVVEIEADAYVGS</sequence>
<dbReference type="RefSeq" id="WP_163724277.1">
    <property type="nucleotide sequence ID" value="NZ_AP022574.1"/>
</dbReference>
<dbReference type="PANTHER" id="PTHR43857:SF1">
    <property type="entry name" value="YJGH FAMILY PROTEIN"/>
    <property type="match status" value="1"/>
</dbReference>
<dbReference type="Gene3D" id="3.30.1330.40">
    <property type="entry name" value="RutC-like"/>
    <property type="match status" value="1"/>
</dbReference>
<evidence type="ECO:0000313" key="2">
    <source>
        <dbReference type="Proteomes" id="UP000466514"/>
    </source>
</evidence>
<accession>A0A7I7MF09</accession>
<dbReference type="InterPro" id="IPR035959">
    <property type="entry name" value="RutC-like_sf"/>
</dbReference>